<dbReference type="AlphaFoldDB" id="M2YRY6"/>
<evidence type="ECO:0000313" key="3">
    <source>
        <dbReference type="Proteomes" id="UP000016932"/>
    </source>
</evidence>
<feature type="compositionally biased region" description="Low complexity" evidence="1">
    <location>
        <begin position="321"/>
        <end position="335"/>
    </location>
</feature>
<gene>
    <name evidence="2" type="ORF">MYCFIDRAFT_177447</name>
</gene>
<dbReference type="EMBL" id="KB446561">
    <property type="protein sequence ID" value="EME80505.1"/>
    <property type="molecule type" value="Genomic_DNA"/>
</dbReference>
<evidence type="ECO:0000313" key="2">
    <source>
        <dbReference type="EMBL" id="EME80505.1"/>
    </source>
</evidence>
<dbReference type="HOGENOM" id="CLU_652326_0_0_1"/>
<dbReference type="Pfam" id="PF12511">
    <property type="entry name" value="DUF3716"/>
    <property type="match status" value="1"/>
</dbReference>
<organism evidence="2 3">
    <name type="scientific">Pseudocercospora fijiensis (strain CIRAD86)</name>
    <name type="common">Black leaf streak disease fungus</name>
    <name type="synonym">Mycosphaerella fijiensis</name>
    <dbReference type="NCBI Taxonomy" id="383855"/>
    <lineage>
        <taxon>Eukaryota</taxon>
        <taxon>Fungi</taxon>
        <taxon>Dikarya</taxon>
        <taxon>Ascomycota</taxon>
        <taxon>Pezizomycotina</taxon>
        <taxon>Dothideomycetes</taxon>
        <taxon>Dothideomycetidae</taxon>
        <taxon>Mycosphaerellales</taxon>
        <taxon>Mycosphaerellaceae</taxon>
        <taxon>Pseudocercospora</taxon>
    </lineage>
</organism>
<reference evidence="2 3" key="1">
    <citation type="journal article" date="2012" name="PLoS Pathog.">
        <title>Diverse lifestyles and strategies of plant pathogenesis encoded in the genomes of eighteen Dothideomycetes fungi.</title>
        <authorList>
            <person name="Ohm R.A."/>
            <person name="Feau N."/>
            <person name="Henrissat B."/>
            <person name="Schoch C.L."/>
            <person name="Horwitz B.A."/>
            <person name="Barry K.W."/>
            <person name="Condon B.J."/>
            <person name="Copeland A.C."/>
            <person name="Dhillon B."/>
            <person name="Glaser F."/>
            <person name="Hesse C.N."/>
            <person name="Kosti I."/>
            <person name="LaButti K."/>
            <person name="Lindquist E.A."/>
            <person name="Lucas S."/>
            <person name="Salamov A.A."/>
            <person name="Bradshaw R.E."/>
            <person name="Ciuffetti L."/>
            <person name="Hamelin R.C."/>
            <person name="Kema G.H.J."/>
            <person name="Lawrence C."/>
            <person name="Scott J.A."/>
            <person name="Spatafora J.W."/>
            <person name="Turgeon B.G."/>
            <person name="de Wit P.J.G.M."/>
            <person name="Zhong S."/>
            <person name="Goodwin S.B."/>
            <person name="Grigoriev I.V."/>
        </authorList>
    </citation>
    <scope>NUCLEOTIDE SEQUENCE [LARGE SCALE GENOMIC DNA]</scope>
    <source>
        <strain evidence="2 3">CIRAD86</strain>
    </source>
</reference>
<name>M2YRY6_PSEFD</name>
<dbReference type="InterPro" id="IPR022190">
    <property type="entry name" value="DUF3716"/>
</dbReference>
<feature type="region of interest" description="Disordered" evidence="1">
    <location>
        <begin position="295"/>
        <end position="335"/>
    </location>
</feature>
<dbReference type="VEuPathDB" id="FungiDB:MYCFIDRAFT_177447"/>
<accession>M2YRY6</accession>
<dbReference type="RefSeq" id="XP_007929420.1">
    <property type="nucleotide sequence ID" value="XM_007931229.1"/>
</dbReference>
<dbReference type="KEGG" id="pfj:MYCFIDRAFT_177447"/>
<dbReference type="Proteomes" id="UP000016932">
    <property type="component" value="Unassembled WGS sequence"/>
</dbReference>
<protein>
    <submittedName>
        <fullName evidence="2">Uncharacterized protein</fullName>
    </submittedName>
</protein>
<evidence type="ECO:0000256" key="1">
    <source>
        <dbReference type="SAM" id="MobiDB-lite"/>
    </source>
</evidence>
<keyword evidence="3" id="KW-1185">Reference proteome</keyword>
<dbReference type="GeneID" id="19333744"/>
<proteinExistence type="predicted"/>
<sequence>MTKRRSRPPSDELALSHLLEHRISASGPEYLVQWMPSLLDREQVIARSDGTAFVELNGEEFDVKLSVPKGPTQSWIFWRPSWISRVDLLDSPDVDMEVVDMTSFEPVLCDSRTSRSLPDGRFMPDAGCDHPVSFLERLHAPLSTKDDASGRWSQHGPPNGTMGIGMEPRQPLIFTDQFCERKLLVNVANTRSRDAIALQVVGLALKVPCNNCAGGKGTFSRCVIDANRSAFNDAPSELTMQQTWFAMDGNDAKCVQSVAQQLQSRPQVTEVVRADPVHGETSPCLSRKGRAITTSADQPVRRKPEMTVRAARSPAKSREATGSSSSRKTSLKSTKINTDWVASRRRDIRRVRYRCDALRGAFYHSAYDSWVAERVRKQKKLRYQSIEAFLLAGYSKDLERDAAGILAGDSKASHFSLSMLV</sequence>